<feature type="coiled-coil region" evidence="1">
    <location>
        <begin position="402"/>
        <end position="446"/>
    </location>
</feature>
<evidence type="ECO:0000256" key="1">
    <source>
        <dbReference type="SAM" id="Coils"/>
    </source>
</evidence>
<dbReference type="EMBL" id="QPFP01000095">
    <property type="protein sequence ID" value="TEB22237.1"/>
    <property type="molecule type" value="Genomic_DNA"/>
</dbReference>
<dbReference type="OrthoDB" id="3246510at2759"/>
<feature type="coiled-coil region" evidence="1">
    <location>
        <begin position="335"/>
        <end position="373"/>
    </location>
</feature>
<evidence type="ECO:0000313" key="4">
    <source>
        <dbReference type="Proteomes" id="UP000298030"/>
    </source>
</evidence>
<dbReference type="AlphaFoldDB" id="A0A4Y7SK32"/>
<evidence type="ECO:0000256" key="2">
    <source>
        <dbReference type="SAM" id="MobiDB-lite"/>
    </source>
</evidence>
<evidence type="ECO:0000313" key="3">
    <source>
        <dbReference type="EMBL" id="TEB22237.1"/>
    </source>
</evidence>
<feature type="compositionally biased region" description="Basic and acidic residues" evidence="2">
    <location>
        <begin position="74"/>
        <end position="88"/>
    </location>
</feature>
<feature type="region of interest" description="Disordered" evidence="2">
    <location>
        <begin position="17"/>
        <end position="123"/>
    </location>
</feature>
<proteinExistence type="predicted"/>
<feature type="coiled-coil region" evidence="1">
    <location>
        <begin position="133"/>
        <end position="251"/>
    </location>
</feature>
<dbReference type="STRING" id="71717.A0A4Y7SK32"/>
<gene>
    <name evidence="3" type="ORF">FA13DRAFT_1520481</name>
</gene>
<dbReference type="Proteomes" id="UP000298030">
    <property type="component" value="Unassembled WGS sequence"/>
</dbReference>
<accession>A0A4Y7SK32</accession>
<feature type="compositionally biased region" description="Polar residues" evidence="2">
    <location>
        <begin position="17"/>
        <end position="29"/>
    </location>
</feature>
<reference evidence="3 4" key="1">
    <citation type="journal article" date="2019" name="Nat. Ecol. Evol.">
        <title>Megaphylogeny resolves global patterns of mushroom evolution.</title>
        <authorList>
            <person name="Varga T."/>
            <person name="Krizsan K."/>
            <person name="Foldi C."/>
            <person name="Dima B."/>
            <person name="Sanchez-Garcia M."/>
            <person name="Sanchez-Ramirez S."/>
            <person name="Szollosi G.J."/>
            <person name="Szarkandi J.G."/>
            <person name="Papp V."/>
            <person name="Albert L."/>
            <person name="Andreopoulos W."/>
            <person name="Angelini C."/>
            <person name="Antonin V."/>
            <person name="Barry K.W."/>
            <person name="Bougher N.L."/>
            <person name="Buchanan P."/>
            <person name="Buyck B."/>
            <person name="Bense V."/>
            <person name="Catcheside P."/>
            <person name="Chovatia M."/>
            <person name="Cooper J."/>
            <person name="Damon W."/>
            <person name="Desjardin D."/>
            <person name="Finy P."/>
            <person name="Geml J."/>
            <person name="Haridas S."/>
            <person name="Hughes K."/>
            <person name="Justo A."/>
            <person name="Karasinski D."/>
            <person name="Kautmanova I."/>
            <person name="Kiss B."/>
            <person name="Kocsube S."/>
            <person name="Kotiranta H."/>
            <person name="LaButti K.M."/>
            <person name="Lechner B.E."/>
            <person name="Liimatainen K."/>
            <person name="Lipzen A."/>
            <person name="Lukacs Z."/>
            <person name="Mihaltcheva S."/>
            <person name="Morgado L.N."/>
            <person name="Niskanen T."/>
            <person name="Noordeloos M.E."/>
            <person name="Ohm R.A."/>
            <person name="Ortiz-Santana B."/>
            <person name="Ovrebo C."/>
            <person name="Racz N."/>
            <person name="Riley R."/>
            <person name="Savchenko A."/>
            <person name="Shiryaev A."/>
            <person name="Soop K."/>
            <person name="Spirin V."/>
            <person name="Szebenyi C."/>
            <person name="Tomsovsky M."/>
            <person name="Tulloss R.E."/>
            <person name="Uehling J."/>
            <person name="Grigoriev I.V."/>
            <person name="Vagvolgyi C."/>
            <person name="Papp T."/>
            <person name="Martin F.M."/>
            <person name="Miettinen O."/>
            <person name="Hibbett D.S."/>
            <person name="Nagy L.G."/>
        </authorList>
    </citation>
    <scope>NUCLEOTIDE SEQUENCE [LARGE SCALE GENOMIC DNA]</scope>
    <source>
        <strain evidence="3 4">FP101781</strain>
    </source>
</reference>
<comment type="caution">
    <text evidence="3">The sequence shown here is derived from an EMBL/GenBank/DDBJ whole genome shotgun (WGS) entry which is preliminary data.</text>
</comment>
<protein>
    <submittedName>
        <fullName evidence="3">Uncharacterized protein</fullName>
    </submittedName>
</protein>
<name>A0A4Y7SK32_COPMI</name>
<sequence>MDNGAYSFLELRRNLQSPTSFQSHASAKSNPPLRKSAPDAENRKPLFNLLYGTQDKPKAGLQVATGTPQRKPSKREDGQAEHFDDGRSNKFSQPRLERFSSPLTLGDPPRPSTSTPFGKDGVDDATRHVFNSYINLKEEVGQLKEQNESVQREYNEVLQERDAARADVENLSVQVQEVSAQAADLRRAVTSYEAKLAESHRKAEAAGHSVGEARDTIETLTFQLQEEKLDKERVRDEIQKLRHSLQDLRFSCEERSSSYADLQERHQALISQVRDYDSLVKGLRASASDALEANKALLQPDGYLTTLREAKSVIGELQVQLESSKEVTNILRDKLHHLASVVAESKARIEELEEEKKTSLAQLHEDYEDLKARNQHSVSLQAKVEGLTDRLVVREMETFDYLATAVATEERLEAANAELERLKGIMSQSEEELVSLRTLKEDHLNKLLASQEVTNGKDKELSVVRTELKSVHESKSELRALWLEAKKTIAEKDEELLKRNPNPELEARVRELGEQLEVMQRDLKKYVFPAPLHNR</sequence>
<dbReference type="Gene3D" id="1.10.287.950">
    <property type="entry name" value="Methyl-accepting chemotaxis protein"/>
    <property type="match status" value="1"/>
</dbReference>
<keyword evidence="4" id="KW-1185">Reference proteome</keyword>
<organism evidence="3 4">
    <name type="scientific">Coprinellus micaceus</name>
    <name type="common">Glistening ink-cap mushroom</name>
    <name type="synonym">Coprinus micaceus</name>
    <dbReference type="NCBI Taxonomy" id="71717"/>
    <lineage>
        <taxon>Eukaryota</taxon>
        <taxon>Fungi</taxon>
        <taxon>Dikarya</taxon>
        <taxon>Basidiomycota</taxon>
        <taxon>Agaricomycotina</taxon>
        <taxon>Agaricomycetes</taxon>
        <taxon>Agaricomycetidae</taxon>
        <taxon>Agaricales</taxon>
        <taxon>Agaricineae</taxon>
        <taxon>Psathyrellaceae</taxon>
        <taxon>Coprinellus</taxon>
    </lineage>
</organism>
<keyword evidence="1" id="KW-0175">Coiled coil</keyword>